<dbReference type="Gene3D" id="1.25.40.420">
    <property type="match status" value="1"/>
</dbReference>
<feature type="domain" description="TLDc" evidence="1">
    <location>
        <begin position="369"/>
        <end position="541"/>
    </location>
</feature>
<proteinExistence type="predicted"/>
<dbReference type="OrthoDB" id="25620at2759"/>
<gene>
    <name evidence="3" type="ORF">RFULGI_LOCUS6384</name>
</gene>
<evidence type="ECO:0000313" key="4">
    <source>
        <dbReference type="Proteomes" id="UP000789396"/>
    </source>
</evidence>
<dbReference type="PANTHER" id="PTHR45774">
    <property type="entry name" value="BTB/POZ DOMAIN-CONTAINING"/>
    <property type="match status" value="1"/>
</dbReference>
<organism evidence="3 4">
    <name type="scientific">Racocetra fulgida</name>
    <dbReference type="NCBI Taxonomy" id="60492"/>
    <lineage>
        <taxon>Eukaryota</taxon>
        <taxon>Fungi</taxon>
        <taxon>Fungi incertae sedis</taxon>
        <taxon>Mucoromycota</taxon>
        <taxon>Glomeromycotina</taxon>
        <taxon>Glomeromycetes</taxon>
        <taxon>Diversisporales</taxon>
        <taxon>Gigasporaceae</taxon>
        <taxon>Racocetra</taxon>
    </lineage>
</organism>
<dbReference type="Pfam" id="PF07534">
    <property type="entry name" value="TLD"/>
    <property type="match status" value="1"/>
</dbReference>
<keyword evidence="4" id="KW-1185">Reference proteome</keyword>
<dbReference type="InterPro" id="IPR011705">
    <property type="entry name" value="BACK"/>
</dbReference>
<reference evidence="3" key="1">
    <citation type="submission" date="2021-06" db="EMBL/GenBank/DDBJ databases">
        <authorList>
            <person name="Kallberg Y."/>
            <person name="Tangrot J."/>
            <person name="Rosling A."/>
        </authorList>
    </citation>
    <scope>NUCLEOTIDE SEQUENCE</scope>
    <source>
        <strain evidence="3">IN212</strain>
    </source>
</reference>
<evidence type="ECO:0000259" key="2">
    <source>
        <dbReference type="Pfam" id="PF07707"/>
    </source>
</evidence>
<dbReference type="AlphaFoldDB" id="A0A9N9CB98"/>
<dbReference type="Proteomes" id="UP000789396">
    <property type="component" value="Unassembled WGS sequence"/>
</dbReference>
<evidence type="ECO:0000259" key="1">
    <source>
        <dbReference type="Pfam" id="PF07534"/>
    </source>
</evidence>
<evidence type="ECO:0000313" key="3">
    <source>
        <dbReference type="EMBL" id="CAG8595030.1"/>
    </source>
</evidence>
<dbReference type="InterPro" id="IPR006571">
    <property type="entry name" value="TLDc_dom"/>
</dbReference>
<dbReference type="EMBL" id="CAJVPZ010008160">
    <property type="protein sequence ID" value="CAG8595030.1"/>
    <property type="molecule type" value="Genomic_DNA"/>
</dbReference>
<feature type="domain" description="BACK" evidence="2">
    <location>
        <begin position="77"/>
        <end position="150"/>
    </location>
</feature>
<dbReference type="Pfam" id="PF07707">
    <property type="entry name" value="BACK"/>
    <property type="match status" value="1"/>
</dbReference>
<protein>
    <submittedName>
        <fullName evidence="3">9242_t:CDS:1</fullName>
    </submittedName>
</protein>
<name>A0A9N9CB98_9GLOM</name>
<sequence>MSSNKYLNVDFEIETLIFYLFKRYIYTTEIILNNLSDLETLQLLVAADELLLQDFIDRLLPFIHEKLEEFMRNGAISILQFVFNYNACKPLRDTCFHIICSYPEILFEHQNFTKLEKSLLVLIMQRDDLGNLTEMEIWNYLIKWGTAQDPALQNKMLETWEENEYSVLKNIIVDFIPLIRWNNISSAEFWKKRSFFQNVLSRELYQDILAYYLDSTTPPAKTVMLKSRTKPVNQDTKKFDEASYDMKTWKDDDYKILTKVIDDCIPLIRWFQVSGKEFRKNISFLENILSTELYYNILNYHLDPSSLPKEITILPPRYKLDHMPHIRSDQFNIIASWIDKKDLEKDSQNFLSGLFQSNNTSERTISNTKLKDALYYNSNNNPYDFIPLYCSKRGGPSEFHKLCDHKGPTVTIAKLRINNSELCLFGGYNHLSWKPYCHKKNPYYSFSKSNKNFLFLFDNENDHGTTKIARVKRNNSAVGYCSDYGPIFGSKNYYYYFDSKPVLRKWLSKCKSKTNYPDFKNFSKLQSATCYTIEDYDVWQVVRKNTS</sequence>
<dbReference type="PANTHER" id="PTHR45774:SF3">
    <property type="entry name" value="BTB (POZ) DOMAIN-CONTAINING 2B-RELATED"/>
    <property type="match status" value="1"/>
</dbReference>
<comment type="caution">
    <text evidence="3">The sequence shown here is derived from an EMBL/GenBank/DDBJ whole genome shotgun (WGS) entry which is preliminary data.</text>
</comment>
<accession>A0A9N9CB98</accession>